<evidence type="ECO:0000256" key="1">
    <source>
        <dbReference type="SAM" id="MobiDB-lite"/>
    </source>
</evidence>
<dbReference type="AlphaFoldDB" id="A0A830DBI0"/>
<dbReference type="OrthoDB" id="1893842at2759"/>
<protein>
    <submittedName>
        <fullName evidence="2">Protein unusual floral organs</fullName>
    </submittedName>
</protein>
<accession>A0A830DBI0</accession>
<feature type="non-terminal residue" evidence="2">
    <location>
        <position position="259"/>
    </location>
</feature>
<feature type="region of interest" description="Disordered" evidence="1">
    <location>
        <begin position="63"/>
        <end position="89"/>
    </location>
</feature>
<feature type="region of interest" description="Disordered" evidence="1">
    <location>
        <begin position="1"/>
        <end position="29"/>
    </location>
</feature>
<evidence type="ECO:0000313" key="3">
    <source>
        <dbReference type="Proteomes" id="UP000653305"/>
    </source>
</evidence>
<comment type="caution">
    <text evidence="2">The sequence shown here is derived from an EMBL/GenBank/DDBJ whole genome shotgun (WGS) entry which is preliminary data.</text>
</comment>
<gene>
    <name evidence="2" type="ORF">PHJA_002995000</name>
</gene>
<proteinExistence type="predicted"/>
<name>A0A830DBI0_9LAMI</name>
<reference evidence="2" key="1">
    <citation type="submission" date="2020-07" db="EMBL/GenBank/DDBJ databases">
        <title>Ethylene signaling mediates host invasion by parasitic plants.</title>
        <authorList>
            <person name="Yoshida S."/>
        </authorList>
    </citation>
    <scope>NUCLEOTIDE SEQUENCE</scope>
    <source>
        <strain evidence="2">Okayama</strain>
    </source>
</reference>
<keyword evidence="3" id="KW-1185">Reference proteome</keyword>
<dbReference type="Proteomes" id="UP000653305">
    <property type="component" value="Unassembled WGS sequence"/>
</dbReference>
<sequence>MDGHPHLGPPPPPPRRPHRRLPPRPGLLPGPPPSAREWYSLIFSNSFLQLYLQASPRRHCFLFLQTPPNPQNHHRLPKQHPQQPTVHPPRVLLPFRPRNPKMVPPPHPNHPARVLPGVRLRRTHLLRLRRGRVEEHPPLQPARRLLHPAAVHFTPSPLSFRRSDDNRLLHRHGLRRGRHDLALRRQEPDFGKLPHRQRRLLLRVGTTSELPRLCSLEVGPDGARLGPILLHELQPVQRFVLRHRGEPVVQDPGAHAEVP</sequence>
<evidence type="ECO:0000313" key="2">
    <source>
        <dbReference type="EMBL" id="GFQ08510.1"/>
    </source>
</evidence>
<organism evidence="2 3">
    <name type="scientific">Phtheirospermum japonicum</name>
    <dbReference type="NCBI Taxonomy" id="374723"/>
    <lineage>
        <taxon>Eukaryota</taxon>
        <taxon>Viridiplantae</taxon>
        <taxon>Streptophyta</taxon>
        <taxon>Embryophyta</taxon>
        <taxon>Tracheophyta</taxon>
        <taxon>Spermatophyta</taxon>
        <taxon>Magnoliopsida</taxon>
        <taxon>eudicotyledons</taxon>
        <taxon>Gunneridae</taxon>
        <taxon>Pentapetalae</taxon>
        <taxon>asterids</taxon>
        <taxon>lamiids</taxon>
        <taxon>Lamiales</taxon>
        <taxon>Orobanchaceae</taxon>
        <taxon>Orobanchaceae incertae sedis</taxon>
        <taxon>Phtheirospermum</taxon>
    </lineage>
</organism>
<dbReference type="EMBL" id="BMAC01006457">
    <property type="protein sequence ID" value="GFQ08510.1"/>
    <property type="molecule type" value="Genomic_DNA"/>
</dbReference>